<evidence type="ECO:0000313" key="10">
    <source>
        <dbReference type="EMBL" id="CAD8449207.1"/>
    </source>
</evidence>
<comment type="pathway">
    <text evidence="3">Carbohydrate degradation; glycolysis; D-glyceraldehyde 3-phosphate and glycerone phosphate from D-glucose: step 4/4.</text>
</comment>
<gene>
    <name evidence="10" type="ORF">LAMO00422_LOCUS9903</name>
</gene>
<comment type="similarity">
    <text evidence="4">Belongs to the class II fructose-bisphosphate aldolase family.</text>
</comment>
<dbReference type="GO" id="GO:0004332">
    <property type="term" value="F:fructose-bisphosphate aldolase activity"/>
    <property type="evidence" value="ECO:0007669"/>
    <property type="project" value="UniProtKB-EC"/>
</dbReference>
<dbReference type="SUPFAM" id="SSF51569">
    <property type="entry name" value="Aldolase"/>
    <property type="match status" value="1"/>
</dbReference>
<dbReference type="Gene3D" id="3.20.20.70">
    <property type="entry name" value="Aldolase class I"/>
    <property type="match status" value="1"/>
</dbReference>
<dbReference type="InterPro" id="IPR006411">
    <property type="entry name" value="Fruct_bisP_bact"/>
</dbReference>
<evidence type="ECO:0000256" key="1">
    <source>
        <dbReference type="ARBA" id="ARBA00000441"/>
    </source>
</evidence>
<dbReference type="PIRSF" id="PIRSF001359">
    <property type="entry name" value="F_bP_aldolase_II"/>
    <property type="match status" value="1"/>
</dbReference>
<evidence type="ECO:0000256" key="5">
    <source>
        <dbReference type="ARBA" id="ARBA00013068"/>
    </source>
</evidence>
<dbReference type="CDD" id="cd00946">
    <property type="entry name" value="FBP_aldolase_IIA"/>
    <property type="match status" value="1"/>
</dbReference>
<reference evidence="10" key="1">
    <citation type="submission" date="2021-01" db="EMBL/GenBank/DDBJ databases">
        <authorList>
            <person name="Corre E."/>
            <person name="Pelletier E."/>
            <person name="Niang G."/>
            <person name="Scheremetjew M."/>
            <person name="Finn R."/>
            <person name="Kale V."/>
            <person name="Holt S."/>
            <person name="Cochrane G."/>
            <person name="Meng A."/>
            <person name="Brown T."/>
            <person name="Cohen L."/>
        </authorList>
    </citation>
    <scope>NUCLEOTIDE SEQUENCE</scope>
    <source>
        <strain evidence="10">CCMP2058</strain>
    </source>
</reference>
<name>A0A7S0DAZ9_9EUKA</name>
<accession>A0A7S0DAZ9</accession>
<protein>
    <recommendedName>
        <fullName evidence="5">fructose-bisphosphate aldolase</fullName>
        <ecNumber evidence="5">4.1.2.13</ecNumber>
    </recommendedName>
</protein>
<dbReference type="PANTHER" id="PTHR30559">
    <property type="entry name" value="FRUCTOSE-BISPHOSPHATE ALDOLASE CLASS 2"/>
    <property type="match status" value="1"/>
</dbReference>
<dbReference type="GO" id="GO:0005829">
    <property type="term" value="C:cytosol"/>
    <property type="evidence" value="ECO:0007669"/>
    <property type="project" value="TreeGrafter"/>
</dbReference>
<evidence type="ECO:0000256" key="3">
    <source>
        <dbReference type="ARBA" id="ARBA00004714"/>
    </source>
</evidence>
<dbReference type="GO" id="GO:0006096">
    <property type="term" value="P:glycolytic process"/>
    <property type="evidence" value="ECO:0007669"/>
    <property type="project" value="UniProtKB-UniPathway"/>
</dbReference>
<proteinExistence type="inferred from homology"/>
<evidence type="ECO:0000256" key="7">
    <source>
        <dbReference type="ARBA" id="ARBA00022833"/>
    </source>
</evidence>
<dbReference type="UniPathway" id="UPA00109">
    <property type="reaction ID" value="UER00183"/>
</dbReference>
<evidence type="ECO:0000256" key="4">
    <source>
        <dbReference type="ARBA" id="ARBA00005812"/>
    </source>
</evidence>
<keyword evidence="9" id="KW-0456">Lyase</keyword>
<dbReference type="PANTHER" id="PTHR30559:SF0">
    <property type="entry name" value="FRUCTOSE-BISPHOSPHATE ALDOLASE"/>
    <property type="match status" value="1"/>
</dbReference>
<dbReference type="EMBL" id="HBEM01014388">
    <property type="protein sequence ID" value="CAD8449207.1"/>
    <property type="molecule type" value="Transcribed_RNA"/>
</dbReference>
<dbReference type="PROSITE" id="PS00602">
    <property type="entry name" value="ALDOLASE_CLASS_II_1"/>
    <property type="match status" value="1"/>
</dbReference>
<dbReference type="InterPro" id="IPR013785">
    <property type="entry name" value="Aldolase_TIM"/>
</dbReference>
<evidence type="ECO:0000256" key="8">
    <source>
        <dbReference type="ARBA" id="ARBA00023152"/>
    </source>
</evidence>
<evidence type="ECO:0000256" key="2">
    <source>
        <dbReference type="ARBA" id="ARBA00001947"/>
    </source>
</evidence>
<dbReference type="AlphaFoldDB" id="A0A7S0DAZ9"/>
<dbReference type="GO" id="GO:0008270">
    <property type="term" value="F:zinc ion binding"/>
    <property type="evidence" value="ECO:0007669"/>
    <property type="project" value="InterPro"/>
</dbReference>
<dbReference type="GO" id="GO:0006094">
    <property type="term" value="P:gluconeogenesis"/>
    <property type="evidence" value="ECO:0007669"/>
    <property type="project" value="TreeGrafter"/>
</dbReference>
<dbReference type="InterPro" id="IPR000771">
    <property type="entry name" value="FBA_II"/>
</dbReference>
<dbReference type="PROSITE" id="PS00806">
    <property type="entry name" value="ALDOLASE_CLASS_II_2"/>
    <property type="match status" value="1"/>
</dbReference>
<dbReference type="Pfam" id="PF01116">
    <property type="entry name" value="F_bP_aldolase"/>
    <property type="match status" value="1"/>
</dbReference>
<organism evidence="10">
    <name type="scientific">Amorphochlora amoebiformis</name>
    <dbReference type="NCBI Taxonomy" id="1561963"/>
    <lineage>
        <taxon>Eukaryota</taxon>
        <taxon>Sar</taxon>
        <taxon>Rhizaria</taxon>
        <taxon>Cercozoa</taxon>
        <taxon>Chlorarachniophyceae</taxon>
        <taxon>Amorphochlora</taxon>
    </lineage>
</organism>
<comment type="cofactor">
    <cofactor evidence="2">
        <name>Zn(2+)</name>
        <dbReference type="ChEBI" id="CHEBI:29105"/>
    </cofactor>
</comment>
<comment type="catalytic activity">
    <reaction evidence="1">
        <text>beta-D-fructose 1,6-bisphosphate = D-glyceraldehyde 3-phosphate + dihydroxyacetone phosphate</text>
        <dbReference type="Rhea" id="RHEA:14729"/>
        <dbReference type="ChEBI" id="CHEBI:32966"/>
        <dbReference type="ChEBI" id="CHEBI:57642"/>
        <dbReference type="ChEBI" id="CHEBI:59776"/>
        <dbReference type="EC" id="4.1.2.13"/>
    </reaction>
</comment>
<sequence length="403" mass="44714">MSEAKVEPLDLPTGVLTGDETRKLFLHAQKYGYAIPAFNCTSSSTINCVLEAARDSKSPIIIQVSTSGAWFYAGKGVRNDGKDKKKTLEGSVLGAVAAAMHVRTVSKFYGVPVVMHSDHCAKKLLPWFDGMLDADEEYFKVYGVPLFSSHMLDLSEEKDEENIETCVKYFKRMAKINLFLEMEIGKTGGEEDGVKHEGAISELFTHPDQVWKVHEALDAISPNFSVAAAFGNFHGVYKAPDGGNKVKLTPEILGKHQEKIAAELKKISKPVRSSKPTFLVMHGGSGSEKSEIMEAVKNGVCKMNVDTDTQWAYWCGVHKYYHKNGHRMYKQLGGKDNNDGLPNKKKYDPRVWIREAEKSMSARVTEALNVLGAIGKYTPKEAFANEKPLAPLVRAIVKDEEHK</sequence>
<keyword evidence="7" id="KW-0862">Zinc</keyword>
<dbReference type="EC" id="4.1.2.13" evidence="5"/>
<dbReference type="NCBIfam" id="TIGR01520">
    <property type="entry name" value="FruBisAldo_II_A"/>
    <property type="match status" value="1"/>
</dbReference>
<evidence type="ECO:0000256" key="9">
    <source>
        <dbReference type="ARBA" id="ARBA00023239"/>
    </source>
</evidence>
<dbReference type="NCBIfam" id="NF006628">
    <property type="entry name" value="PRK09197.1"/>
    <property type="match status" value="1"/>
</dbReference>
<keyword evidence="6" id="KW-0479">Metal-binding</keyword>
<evidence type="ECO:0000256" key="6">
    <source>
        <dbReference type="ARBA" id="ARBA00022723"/>
    </source>
</evidence>
<dbReference type="NCBIfam" id="TIGR00167">
    <property type="entry name" value="cbbA"/>
    <property type="match status" value="1"/>
</dbReference>
<keyword evidence="8" id="KW-0324">Glycolysis</keyword>